<feature type="region of interest" description="Disordered" evidence="1">
    <location>
        <begin position="19"/>
        <end position="203"/>
    </location>
</feature>
<feature type="compositionally biased region" description="Basic and acidic residues" evidence="1">
    <location>
        <begin position="269"/>
        <end position="279"/>
    </location>
</feature>
<feature type="compositionally biased region" description="Basic and acidic residues" evidence="1">
    <location>
        <begin position="123"/>
        <end position="139"/>
    </location>
</feature>
<organism evidence="2 3">
    <name type="scientific">Hibiscus sabdariffa</name>
    <name type="common">roselle</name>
    <dbReference type="NCBI Taxonomy" id="183260"/>
    <lineage>
        <taxon>Eukaryota</taxon>
        <taxon>Viridiplantae</taxon>
        <taxon>Streptophyta</taxon>
        <taxon>Embryophyta</taxon>
        <taxon>Tracheophyta</taxon>
        <taxon>Spermatophyta</taxon>
        <taxon>Magnoliopsida</taxon>
        <taxon>eudicotyledons</taxon>
        <taxon>Gunneridae</taxon>
        <taxon>Pentapetalae</taxon>
        <taxon>rosids</taxon>
        <taxon>malvids</taxon>
        <taxon>Malvales</taxon>
        <taxon>Malvaceae</taxon>
        <taxon>Malvoideae</taxon>
        <taxon>Hibiscus</taxon>
    </lineage>
</organism>
<feature type="compositionally biased region" description="Polar residues" evidence="1">
    <location>
        <begin position="231"/>
        <end position="246"/>
    </location>
</feature>
<feature type="compositionally biased region" description="Polar residues" evidence="1">
    <location>
        <begin position="280"/>
        <end position="298"/>
    </location>
</feature>
<dbReference type="PANTHER" id="PTHR46548:SF1">
    <property type="entry name" value="BAH AND TFIIS DOMAIN-CONTAINING PROTEIN-RELATED"/>
    <property type="match status" value="1"/>
</dbReference>
<proteinExistence type="predicted"/>
<feature type="compositionally biased region" description="Polar residues" evidence="1">
    <location>
        <begin position="29"/>
        <end position="49"/>
    </location>
</feature>
<dbReference type="Proteomes" id="UP001472677">
    <property type="component" value="Unassembled WGS sequence"/>
</dbReference>
<comment type="caution">
    <text evidence="2">The sequence shown here is derived from an EMBL/GenBank/DDBJ whole genome shotgun (WGS) entry which is preliminary data.</text>
</comment>
<evidence type="ECO:0000256" key="1">
    <source>
        <dbReference type="SAM" id="MobiDB-lite"/>
    </source>
</evidence>
<evidence type="ECO:0000313" key="2">
    <source>
        <dbReference type="EMBL" id="KAK8518584.1"/>
    </source>
</evidence>
<feature type="region of interest" description="Disordered" evidence="1">
    <location>
        <begin position="217"/>
        <end position="298"/>
    </location>
</feature>
<reference evidence="2 3" key="1">
    <citation type="journal article" date="2024" name="G3 (Bethesda)">
        <title>Genome assembly of Hibiscus sabdariffa L. provides insights into metabolisms of medicinal natural products.</title>
        <authorList>
            <person name="Kim T."/>
        </authorList>
    </citation>
    <scope>NUCLEOTIDE SEQUENCE [LARGE SCALE GENOMIC DNA]</scope>
    <source>
        <strain evidence="2">TK-2024</strain>
        <tissue evidence="2">Old leaves</tissue>
    </source>
</reference>
<name>A0ABR2CGB3_9ROSI</name>
<feature type="compositionally biased region" description="Low complexity" evidence="1">
    <location>
        <begin position="110"/>
        <end position="122"/>
    </location>
</feature>
<sequence>MDAKSGSNQAVPWSARARLSEVCHGGSKHSGSSEVAMKSSVTQLSSSKTGMVKIAQGEPTTKSASASPGPMKAATSPASASTNLKDGQTQNSAVVGTSDPQATTRDEKSSSSSQSHNNCHSCSSDHGKTGGVSGKEDARSSPAGSGTVAKISEKKSLSGLTCEKAVEPPLADSNSRKFIVKIPNRGRSPAQIASGGSLEDHSVMNSRALSPVLSEKHEQLDCSMKEKSDSYRVNVSDVNTESWQSNDFKDVLTGSDEGDGSPAAVPDEENCRNGEDASKTNEVTKTASSSSGNELKSG</sequence>
<gene>
    <name evidence="2" type="ORF">V6N12_011835</name>
</gene>
<dbReference type="PANTHER" id="PTHR46548">
    <property type="entry name" value="BAH AND TFIIS DOMAIN-CONTAINING PROTEIN-RELATED"/>
    <property type="match status" value="1"/>
</dbReference>
<accession>A0ABR2CGB3</accession>
<evidence type="ECO:0000313" key="3">
    <source>
        <dbReference type="Proteomes" id="UP001472677"/>
    </source>
</evidence>
<protein>
    <submittedName>
        <fullName evidence="2">Uncharacterized protein</fullName>
    </submittedName>
</protein>
<dbReference type="EMBL" id="JBBPBM010000052">
    <property type="protein sequence ID" value="KAK8518584.1"/>
    <property type="molecule type" value="Genomic_DNA"/>
</dbReference>
<keyword evidence="3" id="KW-1185">Reference proteome</keyword>
<feature type="compositionally biased region" description="Basic and acidic residues" evidence="1">
    <location>
        <begin position="217"/>
        <end position="230"/>
    </location>
</feature>
<feature type="compositionally biased region" description="Polar residues" evidence="1">
    <location>
        <begin position="76"/>
        <end position="103"/>
    </location>
</feature>